<keyword evidence="2 5" id="KW-0889">Transcription antitermination</keyword>
<accession>A0A6P0GJE8</accession>
<dbReference type="InterPro" id="IPR006645">
    <property type="entry name" value="NGN-like_dom"/>
</dbReference>
<keyword evidence="1 5" id="KW-0806">Transcription termination</keyword>
<comment type="similarity">
    <text evidence="5 7">Belongs to the NusG family.</text>
</comment>
<evidence type="ECO:0000313" key="10">
    <source>
        <dbReference type="EMBL" id="NEM07394.1"/>
    </source>
</evidence>
<evidence type="ECO:0000256" key="2">
    <source>
        <dbReference type="ARBA" id="ARBA00022814"/>
    </source>
</evidence>
<feature type="domain" description="NusG-like N-terminal" evidence="9">
    <location>
        <begin position="114"/>
        <end position="222"/>
    </location>
</feature>
<feature type="compositionally biased region" description="Low complexity" evidence="8">
    <location>
        <begin position="35"/>
        <end position="46"/>
    </location>
</feature>
<evidence type="ECO:0000256" key="6">
    <source>
        <dbReference type="NCBIfam" id="TIGR00922"/>
    </source>
</evidence>
<evidence type="ECO:0000256" key="8">
    <source>
        <dbReference type="SAM" id="MobiDB-lite"/>
    </source>
</evidence>
<dbReference type="GO" id="GO:0032784">
    <property type="term" value="P:regulation of DNA-templated transcription elongation"/>
    <property type="evidence" value="ECO:0007669"/>
    <property type="project" value="InterPro"/>
</dbReference>
<dbReference type="AlphaFoldDB" id="A0A6P0GJE8"/>
<dbReference type="Proteomes" id="UP000471126">
    <property type="component" value="Unassembled WGS sequence"/>
</dbReference>
<dbReference type="CDD" id="cd06091">
    <property type="entry name" value="KOW_NusG"/>
    <property type="match status" value="1"/>
</dbReference>
<dbReference type="EMBL" id="JAAGWE010000026">
    <property type="protein sequence ID" value="NEM07394.1"/>
    <property type="molecule type" value="Genomic_DNA"/>
</dbReference>
<dbReference type="RefSeq" id="WP_163477503.1">
    <property type="nucleotide sequence ID" value="NZ_JAAGWE010000026.1"/>
</dbReference>
<dbReference type="InterPro" id="IPR001062">
    <property type="entry name" value="Transcrpt_antiterm_NusG"/>
</dbReference>
<dbReference type="FunFam" id="3.30.70.940:FF:000002">
    <property type="entry name" value="Transcription termination/antitermination protein NusG"/>
    <property type="match status" value="1"/>
</dbReference>
<feature type="compositionally biased region" description="Basic and acidic residues" evidence="8">
    <location>
        <begin position="20"/>
        <end position="30"/>
    </location>
</feature>
<dbReference type="GO" id="GO:0006354">
    <property type="term" value="P:DNA-templated transcription elongation"/>
    <property type="evidence" value="ECO:0007669"/>
    <property type="project" value="UniProtKB-UniRule"/>
</dbReference>
<dbReference type="Pfam" id="PF02357">
    <property type="entry name" value="NusG"/>
    <property type="match status" value="1"/>
</dbReference>
<evidence type="ECO:0000259" key="9">
    <source>
        <dbReference type="SMART" id="SM00738"/>
    </source>
</evidence>
<evidence type="ECO:0000256" key="4">
    <source>
        <dbReference type="ARBA" id="ARBA00023163"/>
    </source>
</evidence>
<dbReference type="SUPFAM" id="SSF50104">
    <property type="entry name" value="Translation proteins SH3-like domain"/>
    <property type="match status" value="1"/>
</dbReference>
<feature type="compositionally biased region" description="Acidic residues" evidence="8">
    <location>
        <begin position="9"/>
        <end position="19"/>
    </location>
</feature>
<evidence type="ECO:0000313" key="11">
    <source>
        <dbReference type="Proteomes" id="UP000471126"/>
    </source>
</evidence>
<dbReference type="GO" id="GO:0006353">
    <property type="term" value="P:DNA-templated transcription termination"/>
    <property type="evidence" value="ECO:0007669"/>
    <property type="project" value="UniProtKB-UniRule"/>
</dbReference>
<gene>
    <name evidence="5 10" type="primary">nusG</name>
    <name evidence="10" type="ORF">GCU54_15460</name>
</gene>
<comment type="caution">
    <text evidence="10">The sequence shown here is derived from an EMBL/GenBank/DDBJ whole genome shotgun (WGS) entry which is preliminary data.</text>
</comment>
<evidence type="ECO:0000256" key="7">
    <source>
        <dbReference type="RuleBase" id="RU000538"/>
    </source>
</evidence>
<dbReference type="Gene3D" id="3.30.70.940">
    <property type="entry name" value="NusG, N-terminal domain"/>
    <property type="match status" value="1"/>
</dbReference>
<dbReference type="PROSITE" id="PS01014">
    <property type="entry name" value="NUSG"/>
    <property type="match status" value="1"/>
</dbReference>
<name>A0A6P0GJE8_9ACTN</name>
<dbReference type="PANTHER" id="PTHR30265">
    <property type="entry name" value="RHO-INTERACTING TRANSCRIPTION TERMINATION FACTOR NUSG"/>
    <property type="match status" value="1"/>
</dbReference>
<protein>
    <recommendedName>
        <fullName evidence="5 6">Transcription termination/antitermination protein NusG</fullName>
    </recommendedName>
</protein>
<evidence type="ECO:0000256" key="1">
    <source>
        <dbReference type="ARBA" id="ARBA00022472"/>
    </source>
</evidence>
<dbReference type="Gene3D" id="2.30.30.30">
    <property type="match status" value="1"/>
</dbReference>
<dbReference type="InterPro" id="IPR014722">
    <property type="entry name" value="Rib_uL2_dom2"/>
</dbReference>
<dbReference type="InterPro" id="IPR015869">
    <property type="entry name" value="Transcrpt_antiterm_NusG_bac_CS"/>
</dbReference>
<dbReference type="SMART" id="SM00738">
    <property type="entry name" value="NGN"/>
    <property type="match status" value="1"/>
</dbReference>
<keyword evidence="3 5" id="KW-0805">Transcription regulation</keyword>
<evidence type="ECO:0000256" key="3">
    <source>
        <dbReference type="ARBA" id="ARBA00023015"/>
    </source>
</evidence>
<dbReference type="GO" id="GO:0031564">
    <property type="term" value="P:transcription antitermination"/>
    <property type="evidence" value="ECO:0007669"/>
    <property type="project" value="UniProtKB-UniRule"/>
</dbReference>
<dbReference type="InterPro" id="IPR008991">
    <property type="entry name" value="Translation_prot_SH3-like_sf"/>
</dbReference>
<comment type="function">
    <text evidence="5 7">Participates in transcription elongation, termination and antitermination.</text>
</comment>
<dbReference type="InterPro" id="IPR036735">
    <property type="entry name" value="NGN_dom_sf"/>
</dbReference>
<dbReference type="HAMAP" id="MF_00948">
    <property type="entry name" value="NusG"/>
    <property type="match status" value="1"/>
</dbReference>
<sequence length="301" mass="32303">MTDPREPFDTDSDVEAIDLDDARMDVRGSVDLETGAGEPGSAEGSSDTTDQDTATGVADVTPVVENGGRDSLVGDPLAAPASDHDPIVTEALAEAEAEDEDPRETLKRTLRTQFGDWYVIHSYAGYENKVKTNLESRIQSLDMEDYIFQIEVPTEEVTEIKNGKRTQVNRKKLPGYLLVRMDLNDESWGAVRNTPGVTGFVGATSRPSPLSIDEVVNLLVPDAPPQAAKAAEAASPAAAAAPTTLVDFEVGESVTVMDGPFATLPATINEINAEQQKLQVLVSIFGRETPVELSFTQVAKI</sequence>
<dbReference type="InterPro" id="IPR047050">
    <property type="entry name" value="NGN"/>
</dbReference>
<dbReference type="PANTHER" id="PTHR30265:SF2">
    <property type="entry name" value="TRANSCRIPTION TERMINATION_ANTITERMINATION PROTEIN NUSG"/>
    <property type="match status" value="1"/>
</dbReference>
<dbReference type="InterPro" id="IPR043425">
    <property type="entry name" value="NusG-like"/>
</dbReference>
<dbReference type="GO" id="GO:0005829">
    <property type="term" value="C:cytosol"/>
    <property type="evidence" value="ECO:0007669"/>
    <property type="project" value="UniProtKB-ARBA"/>
</dbReference>
<proteinExistence type="inferred from homology"/>
<evidence type="ECO:0000256" key="5">
    <source>
        <dbReference type="HAMAP-Rule" id="MF_00948"/>
    </source>
</evidence>
<reference evidence="10 11" key="1">
    <citation type="submission" date="2019-12" db="EMBL/GenBank/DDBJ databases">
        <title>WGS of CPCC 203550 I12A-02606.</title>
        <authorList>
            <person name="Jiang Z."/>
        </authorList>
    </citation>
    <scope>NUCLEOTIDE SEQUENCE [LARGE SCALE GENOMIC DNA]</scope>
    <source>
        <strain evidence="10 11">I12A-02606</strain>
    </source>
</reference>
<dbReference type="FunFam" id="2.30.30.30:FF:000002">
    <property type="entry name" value="Transcription termination/antitermination factor NusG"/>
    <property type="match status" value="1"/>
</dbReference>
<dbReference type="NCBIfam" id="TIGR00922">
    <property type="entry name" value="nusG"/>
    <property type="match status" value="1"/>
</dbReference>
<dbReference type="CDD" id="cd09891">
    <property type="entry name" value="NGN_Bact_1"/>
    <property type="match status" value="1"/>
</dbReference>
<feature type="region of interest" description="Disordered" evidence="8">
    <location>
        <begin position="1"/>
        <end position="83"/>
    </location>
</feature>
<dbReference type="SUPFAM" id="SSF82679">
    <property type="entry name" value="N-utilization substance G protein NusG, N-terminal domain"/>
    <property type="match status" value="1"/>
</dbReference>
<keyword evidence="4 5" id="KW-0804">Transcription</keyword>
<organism evidence="10 11">
    <name type="scientific">Geodermatophilus normandii</name>
    <dbReference type="NCBI Taxonomy" id="1137989"/>
    <lineage>
        <taxon>Bacteria</taxon>
        <taxon>Bacillati</taxon>
        <taxon>Actinomycetota</taxon>
        <taxon>Actinomycetes</taxon>
        <taxon>Geodermatophilales</taxon>
        <taxon>Geodermatophilaceae</taxon>
        <taxon>Geodermatophilus</taxon>
    </lineage>
</organism>
<dbReference type="PRINTS" id="PR00338">
    <property type="entry name" value="NUSGTNSCPFCT"/>
</dbReference>